<dbReference type="InterPro" id="IPR003439">
    <property type="entry name" value="ABC_transporter-like_ATP-bd"/>
</dbReference>
<accession>A0AAU9IEX2</accession>
<gene>
    <name evidence="10" type="ORF">BSTOLATCC_MIC1563</name>
</gene>
<evidence type="ECO:0000256" key="3">
    <source>
        <dbReference type="ARBA" id="ARBA00022692"/>
    </source>
</evidence>
<dbReference type="Pfam" id="PF19055">
    <property type="entry name" value="ABC2_membrane_7"/>
    <property type="match status" value="1"/>
</dbReference>
<evidence type="ECO:0000313" key="10">
    <source>
        <dbReference type="EMBL" id="CAG9310723.1"/>
    </source>
</evidence>
<dbReference type="GO" id="GO:0140359">
    <property type="term" value="F:ABC-type transporter activity"/>
    <property type="evidence" value="ECO:0007669"/>
    <property type="project" value="InterPro"/>
</dbReference>
<evidence type="ECO:0000313" key="11">
    <source>
        <dbReference type="Proteomes" id="UP001162131"/>
    </source>
</evidence>
<keyword evidence="4" id="KW-0547">Nucleotide-binding</keyword>
<feature type="transmembrane region" description="Helical" evidence="8">
    <location>
        <begin position="376"/>
        <end position="396"/>
    </location>
</feature>
<feature type="transmembrane region" description="Helical" evidence="8">
    <location>
        <begin position="487"/>
        <end position="511"/>
    </location>
</feature>
<dbReference type="GO" id="GO:0005524">
    <property type="term" value="F:ATP binding"/>
    <property type="evidence" value="ECO:0007669"/>
    <property type="project" value="UniProtKB-KW"/>
</dbReference>
<evidence type="ECO:0000256" key="7">
    <source>
        <dbReference type="ARBA" id="ARBA00023136"/>
    </source>
</evidence>
<dbReference type="InterPro" id="IPR017871">
    <property type="entry name" value="ABC_transporter-like_CS"/>
</dbReference>
<dbReference type="InterPro" id="IPR027417">
    <property type="entry name" value="P-loop_NTPase"/>
</dbReference>
<dbReference type="PANTHER" id="PTHR48041">
    <property type="entry name" value="ABC TRANSPORTER G FAMILY MEMBER 28"/>
    <property type="match status" value="1"/>
</dbReference>
<organism evidence="10 11">
    <name type="scientific">Blepharisma stoltei</name>
    <dbReference type="NCBI Taxonomy" id="1481888"/>
    <lineage>
        <taxon>Eukaryota</taxon>
        <taxon>Sar</taxon>
        <taxon>Alveolata</taxon>
        <taxon>Ciliophora</taxon>
        <taxon>Postciliodesmatophora</taxon>
        <taxon>Heterotrichea</taxon>
        <taxon>Heterotrichida</taxon>
        <taxon>Blepharismidae</taxon>
        <taxon>Blepharisma</taxon>
    </lineage>
</organism>
<comment type="subcellular location">
    <subcellularLocation>
        <location evidence="1">Membrane</location>
        <topology evidence="1">Multi-pass membrane protein</topology>
    </subcellularLocation>
</comment>
<evidence type="ECO:0000256" key="6">
    <source>
        <dbReference type="ARBA" id="ARBA00022989"/>
    </source>
</evidence>
<dbReference type="InterPro" id="IPR043926">
    <property type="entry name" value="ABCG_dom"/>
</dbReference>
<comment type="caution">
    <text evidence="10">The sequence shown here is derived from an EMBL/GenBank/DDBJ whole genome shotgun (WGS) entry which is preliminary data.</text>
</comment>
<evidence type="ECO:0000256" key="4">
    <source>
        <dbReference type="ARBA" id="ARBA00022741"/>
    </source>
</evidence>
<dbReference type="CDD" id="cd03213">
    <property type="entry name" value="ABCG_EPDR"/>
    <property type="match status" value="1"/>
</dbReference>
<keyword evidence="11" id="KW-1185">Reference proteome</keyword>
<feature type="transmembrane region" description="Helical" evidence="8">
    <location>
        <begin position="590"/>
        <end position="611"/>
    </location>
</feature>
<dbReference type="GO" id="GO:0016020">
    <property type="term" value="C:membrane"/>
    <property type="evidence" value="ECO:0007669"/>
    <property type="project" value="UniProtKB-SubCell"/>
</dbReference>
<dbReference type="PANTHER" id="PTHR48041:SF139">
    <property type="entry name" value="PROTEIN SCARLET"/>
    <property type="match status" value="1"/>
</dbReference>
<protein>
    <recommendedName>
        <fullName evidence="9">ABC transporter domain-containing protein</fullName>
    </recommendedName>
</protein>
<dbReference type="Proteomes" id="UP001162131">
    <property type="component" value="Unassembled WGS sequence"/>
</dbReference>
<dbReference type="Pfam" id="PF01061">
    <property type="entry name" value="ABC2_membrane"/>
    <property type="match status" value="1"/>
</dbReference>
<dbReference type="PROSITE" id="PS00211">
    <property type="entry name" value="ABC_TRANSPORTER_1"/>
    <property type="match status" value="1"/>
</dbReference>
<dbReference type="GO" id="GO:0016887">
    <property type="term" value="F:ATP hydrolysis activity"/>
    <property type="evidence" value="ECO:0007669"/>
    <property type="project" value="InterPro"/>
</dbReference>
<keyword evidence="2" id="KW-0813">Transport</keyword>
<evidence type="ECO:0000256" key="1">
    <source>
        <dbReference type="ARBA" id="ARBA00004141"/>
    </source>
</evidence>
<evidence type="ECO:0000256" key="5">
    <source>
        <dbReference type="ARBA" id="ARBA00022840"/>
    </source>
</evidence>
<sequence length="620" mass="70015">MIEITISPKESEGSPREFYISESQNSEKYEKICLQTDDQLHRYVQLSWDDVNYYATTKGKTLHILKSVSGYANPGEFLAIMGASGSGKTTLLNILANRVRSGNKAEMTGIISANGKDAREFNISKYAAYVTQDDVLLPALTPRDCLMFYAKLRCPGTDKERYAKVEKILSDLNIAGIADNLIGNAIIKGISGGEKKRVCIGIELMSDPCIIMLDEPTSGLDSYNAGIVIDLLLKQAAKGRTIISTIHQPSSNVFKKFDKLMLLSEGNVVYHGPCDKSRKYFAELGYKCPKQVNPADYYMRILHITNRHEITDEEQNKLDLFVESYKENYVKDAESKYELSQLQEIGTYRPNCWVEFFELLKRSAKTSAKNRLSLKLRLLMALLIGILIALIFNDLGNGEKAIQNINGVLYMLSIWPVMSGNGSVIMNYYMERAVFLKEHDEGLYGDWSYFLSKNMIDIPWTMVSGILTGVIAYFSLGLNLHDGSKFIIFYCIYIMALQCGMGFGYITGFLFTTVEAAHAFSSVLLFPLTAFGGENVKINSIPISWRWITYITPFKWVFQAFTVNEYTDWEKDCDTECDPLGDLGWSDQQWQGIIGIIVLSTSVRLIAYFILKLQTRNKRS</sequence>
<keyword evidence="6 8" id="KW-1133">Transmembrane helix</keyword>
<feature type="transmembrane region" description="Helical" evidence="8">
    <location>
        <begin position="458"/>
        <end position="480"/>
    </location>
</feature>
<keyword evidence="7 8" id="KW-0472">Membrane</keyword>
<dbReference type="InterPro" id="IPR013525">
    <property type="entry name" value="ABC2_TM"/>
</dbReference>
<feature type="domain" description="ABC transporter" evidence="9">
    <location>
        <begin position="46"/>
        <end position="290"/>
    </location>
</feature>
<evidence type="ECO:0000256" key="2">
    <source>
        <dbReference type="ARBA" id="ARBA00022448"/>
    </source>
</evidence>
<feature type="transmembrane region" description="Helical" evidence="8">
    <location>
        <begin position="408"/>
        <end position="430"/>
    </location>
</feature>
<reference evidence="10" key="1">
    <citation type="submission" date="2021-09" db="EMBL/GenBank/DDBJ databases">
        <authorList>
            <consortium name="AG Swart"/>
            <person name="Singh M."/>
            <person name="Singh A."/>
            <person name="Seah K."/>
            <person name="Emmerich C."/>
        </authorList>
    </citation>
    <scope>NUCLEOTIDE SEQUENCE</scope>
    <source>
        <strain evidence="10">ATCC30299</strain>
    </source>
</reference>
<dbReference type="PROSITE" id="PS50893">
    <property type="entry name" value="ABC_TRANSPORTER_2"/>
    <property type="match status" value="1"/>
</dbReference>
<proteinExistence type="predicted"/>
<dbReference type="AlphaFoldDB" id="A0AAU9IEX2"/>
<keyword evidence="5" id="KW-0067">ATP-binding</keyword>
<dbReference type="EMBL" id="CAJZBQ010000002">
    <property type="protein sequence ID" value="CAG9310723.1"/>
    <property type="molecule type" value="Genomic_DNA"/>
</dbReference>
<name>A0AAU9IEX2_9CILI</name>
<dbReference type="InterPro" id="IPR003593">
    <property type="entry name" value="AAA+_ATPase"/>
</dbReference>
<dbReference type="SMART" id="SM00382">
    <property type="entry name" value="AAA"/>
    <property type="match status" value="1"/>
</dbReference>
<evidence type="ECO:0000256" key="8">
    <source>
        <dbReference type="SAM" id="Phobius"/>
    </source>
</evidence>
<dbReference type="Pfam" id="PF00005">
    <property type="entry name" value="ABC_tran"/>
    <property type="match status" value="1"/>
</dbReference>
<keyword evidence="3 8" id="KW-0812">Transmembrane</keyword>
<evidence type="ECO:0000259" key="9">
    <source>
        <dbReference type="PROSITE" id="PS50893"/>
    </source>
</evidence>
<dbReference type="SUPFAM" id="SSF52540">
    <property type="entry name" value="P-loop containing nucleoside triphosphate hydrolases"/>
    <property type="match status" value="1"/>
</dbReference>
<dbReference type="Gene3D" id="3.40.50.300">
    <property type="entry name" value="P-loop containing nucleotide triphosphate hydrolases"/>
    <property type="match status" value="1"/>
</dbReference>
<dbReference type="InterPro" id="IPR050352">
    <property type="entry name" value="ABCG_transporters"/>
</dbReference>